<evidence type="ECO:0000256" key="1">
    <source>
        <dbReference type="SAM" id="Phobius"/>
    </source>
</evidence>
<proteinExistence type="predicted"/>
<dbReference type="Proteomes" id="UP000499080">
    <property type="component" value="Unassembled WGS sequence"/>
</dbReference>
<feature type="transmembrane region" description="Helical" evidence="1">
    <location>
        <begin position="75"/>
        <end position="98"/>
    </location>
</feature>
<evidence type="ECO:0000313" key="2">
    <source>
        <dbReference type="EMBL" id="GBN95394.1"/>
    </source>
</evidence>
<keyword evidence="1" id="KW-0812">Transmembrane</keyword>
<accession>A0A4Y2T446</accession>
<evidence type="ECO:0000313" key="3">
    <source>
        <dbReference type="Proteomes" id="UP000499080"/>
    </source>
</evidence>
<comment type="caution">
    <text evidence="2">The sequence shown here is derived from an EMBL/GenBank/DDBJ whole genome shotgun (WGS) entry which is preliminary data.</text>
</comment>
<reference evidence="2 3" key="1">
    <citation type="journal article" date="2019" name="Sci. Rep.">
        <title>Orb-weaving spider Araneus ventricosus genome elucidates the spidroin gene catalogue.</title>
        <authorList>
            <person name="Kono N."/>
            <person name="Nakamura H."/>
            <person name="Ohtoshi R."/>
            <person name="Moran D.A.P."/>
            <person name="Shinohara A."/>
            <person name="Yoshida Y."/>
            <person name="Fujiwara M."/>
            <person name="Mori M."/>
            <person name="Tomita M."/>
            <person name="Arakawa K."/>
        </authorList>
    </citation>
    <scope>NUCLEOTIDE SEQUENCE [LARGE SCALE GENOMIC DNA]</scope>
</reference>
<protein>
    <submittedName>
        <fullName evidence="2">Uncharacterized protein</fullName>
    </submittedName>
</protein>
<keyword evidence="1" id="KW-0472">Membrane</keyword>
<gene>
    <name evidence="2" type="ORF">AVEN_230391_1</name>
</gene>
<keyword evidence="1" id="KW-1133">Transmembrane helix</keyword>
<dbReference type="AlphaFoldDB" id="A0A4Y2T446"/>
<keyword evidence="3" id="KW-1185">Reference proteome</keyword>
<dbReference type="EMBL" id="BGPR01026007">
    <property type="protein sequence ID" value="GBN95394.1"/>
    <property type="molecule type" value="Genomic_DNA"/>
</dbReference>
<sequence>MKVKLLRGAHAWWGCGRKRELSASWLFAQECVKHDKDFLLVFAFPQSRSASTSVGNSWIRVFTSFSAFMDSFRSVISSAASMVFSSVFSSFLFLSAVACA</sequence>
<organism evidence="2 3">
    <name type="scientific">Araneus ventricosus</name>
    <name type="common">Orbweaver spider</name>
    <name type="synonym">Epeira ventricosa</name>
    <dbReference type="NCBI Taxonomy" id="182803"/>
    <lineage>
        <taxon>Eukaryota</taxon>
        <taxon>Metazoa</taxon>
        <taxon>Ecdysozoa</taxon>
        <taxon>Arthropoda</taxon>
        <taxon>Chelicerata</taxon>
        <taxon>Arachnida</taxon>
        <taxon>Araneae</taxon>
        <taxon>Araneomorphae</taxon>
        <taxon>Entelegynae</taxon>
        <taxon>Araneoidea</taxon>
        <taxon>Araneidae</taxon>
        <taxon>Araneus</taxon>
    </lineage>
</organism>
<name>A0A4Y2T446_ARAVE</name>